<dbReference type="AlphaFoldDB" id="A0A560FVQ5"/>
<feature type="region of interest" description="Disordered" evidence="1">
    <location>
        <begin position="65"/>
        <end position="84"/>
    </location>
</feature>
<dbReference type="RefSeq" id="WP_145617843.1">
    <property type="nucleotide sequence ID" value="NZ_VITO01000009.1"/>
</dbReference>
<evidence type="ECO:0000259" key="2">
    <source>
        <dbReference type="Pfam" id="PF09369"/>
    </source>
</evidence>
<organism evidence="3 4">
    <name type="scientific">Nitrospirillum amazonense</name>
    <dbReference type="NCBI Taxonomy" id="28077"/>
    <lineage>
        <taxon>Bacteria</taxon>
        <taxon>Pseudomonadati</taxon>
        <taxon>Pseudomonadota</taxon>
        <taxon>Alphaproteobacteria</taxon>
        <taxon>Rhodospirillales</taxon>
        <taxon>Azospirillaceae</taxon>
        <taxon>Nitrospirillum</taxon>
    </lineage>
</organism>
<dbReference type="InterPro" id="IPR018973">
    <property type="entry name" value="MZB"/>
</dbReference>
<dbReference type="NCBIfam" id="NF038324">
    <property type="entry name" value="DrmB_fam"/>
    <property type="match status" value="1"/>
</dbReference>
<evidence type="ECO:0000313" key="4">
    <source>
        <dbReference type="Proteomes" id="UP000316545"/>
    </source>
</evidence>
<accession>A0A560FVQ5</accession>
<evidence type="ECO:0000313" key="3">
    <source>
        <dbReference type="EMBL" id="TWB25631.1"/>
    </source>
</evidence>
<name>A0A560FVQ5_9PROT</name>
<dbReference type="Proteomes" id="UP000316545">
    <property type="component" value="Unassembled WGS sequence"/>
</dbReference>
<reference evidence="3 4" key="1">
    <citation type="submission" date="2019-06" db="EMBL/GenBank/DDBJ databases">
        <title>Genomic Encyclopedia of Type Strains, Phase IV (KMG-V): Genome sequencing to study the core and pangenomes of soil and plant-associated prokaryotes.</title>
        <authorList>
            <person name="Whitman W."/>
        </authorList>
    </citation>
    <scope>NUCLEOTIDE SEQUENCE [LARGE SCALE GENOMIC DNA]</scope>
    <source>
        <strain evidence="3 4">BR 11865</strain>
    </source>
</reference>
<keyword evidence="4" id="KW-1185">Reference proteome</keyword>
<sequence>MGNTTIRMSQVVGVYGPGAMIDLPERSVIVGSLDRWNMAGVDAFRPIDEPRLARLLQQRLAGDPRLAGDAPPTFRTPPIDPNDIRASRPPSIDAPLFPEWFVCETIDGDKPGRRRLVRFSDLEPQKRKEYIGEDRKKRKVSPVRFVAGCTKGHLQDIDWRWILHRGEPCREAMWLVDSSASADPRDTQIVCDCEKSLTLAELFQPHRLGNCTGERPWIGDRDPVTCDAPKGLRLLTRSATNTYFPQVATVISLPQAVDELTRRIEQHLSSLRTAQNAAWISIARVANPAIGAALEGYDDEDVFARLQTILASSANGDDAKDPRLAEFELFSCGRALIGENAPTALLHAETLDRAIWDPADALELESIGSLVAVHRLREVSCLYGFTRLEPAAMANDELEDVGLAVEGAPLAARPTWLPAIEQFGEGFFLTFKPEALRDWLLGDGLLSRAYELEAGIATWERIRRDGGLSLDRRSLGERVRPEYVMAHSLAHALMTQVALDCGYPASSLKERIYVPPVPASGERQAGILIYTASAGMQGTLGGLVEVTRRFHHILANALERLRLCSGDPVCADHEPGKADEDRALHGAACHGCLLIAETSCEARNLHLDRALLVDTVRTDGAGIFEAPF</sequence>
<dbReference type="EMBL" id="VITO01000009">
    <property type="protein sequence ID" value="TWB25631.1"/>
    <property type="molecule type" value="Genomic_DNA"/>
</dbReference>
<protein>
    <submittedName>
        <fullName evidence="3">Uncharacterized protein DUF1998</fullName>
    </submittedName>
</protein>
<dbReference type="InterPro" id="IPR047721">
    <property type="entry name" value="DrmB"/>
</dbReference>
<gene>
    <name evidence="3" type="ORF">FBZ88_10928</name>
</gene>
<feature type="domain" description="MrfA-like Zn-binding" evidence="2">
    <location>
        <begin position="489"/>
        <end position="593"/>
    </location>
</feature>
<proteinExistence type="predicted"/>
<evidence type="ECO:0000256" key="1">
    <source>
        <dbReference type="SAM" id="MobiDB-lite"/>
    </source>
</evidence>
<dbReference type="Pfam" id="PF09369">
    <property type="entry name" value="MZB"/>
    <property type="match status" value="1"/>
</dbReference>
<comment type="caution">
    <text evidence="3">The sequence shown here is derived from an EMBL/GenBank/DDBJ whole genome shotgun (WGS) entry which is preliminary data.</text>
</comment>